<dbReference type="KEGG" id="hazt:108675328"/>
<evidence type="ECO:0000259" key="7">
    <source>
        <dbReference type="PROSITE" id="PS50850"/>
    </source>
</evidence>
<feature type="transmembrane region" description="Helical" evidence="6">
    <location>
        <begin position="236"/>
        <end position="254"/>
    </location>
</feature>
<dbReference type="OMA" id="GEIFPTC"/>
<proteinExistence type="predicted"/>
<reference evidence="9" key="1">
    <citation type="submission" date="2025-08" db="UniProtKB">
        <authorList>
            <consortium name="RefSeq"/>
        </authorList>
    </citation>
    <scope>IDENTIFICATION</scope>
    <source>
        <tissue evidence="9">Whole organism</tissue>
    </source>
</reference>
<evidence type="ECO:0000256" key="3">
    <source>
        <dbReference type="ARBA" id="ARBA00022989"/>
    </source>
</evidence>
<feature type="transmembrane region" description="Helical" evidence="6">
    <location>
        <begin position="21"/>
        <end position="40"/>
    </location>
</feature>
<evidence type="ECO:0000256" key="5">
    <source>
        <dbReference type="SAM" id="MobiDB-lite"/>
    </source>
</evidence>
<feature type="transmembrane region" description="Helical" evidence="6">
    <location>
        <begin position="466"/>
        <end position="484"/>
    </location>
</feature>
<dbReference type="InterPro" id="IPR005829">
    <property type="entry name" value="Sugar_transporter_CS"/>
</dbReference>
<dbReference type="PANTHER" id="PTHR24064">
    <property type="entry name" value="SOLUTE CARRIER FAMILY 22 MEMBER"/>
    <property type="match status" value="1"/>
</dbReference>
<keyword evidence="2 6" id="KW-0812">Transmembrane</keyword>
<dbReference type="InterPro" id="IPR036259">
    <property type="entry name" value="MFS_trans_sf"/>
</dbReference>
<organism evidence="8 9">
    <name type="scientific">Hyalella azteca</name>
    <name type="common">Amphipod</name>
    <dbReference type="NCBI Taxonomy" id="294128"/>
    <lineage>
        <taxon>Eukaryota</taxon>
        <taxon>Metazoa</taxon>
        <taxon>Ecdysozoa</taxon>
        <taxon>Arthropoda</taxon>
        <taxon>Crustacea</taxon>
        <taxon>Multicrustacea</taxon>
        <taxon>Malacostraca</taxon>
        <taxon>Eumalacostraca</taxon>
        <taxon>Peracarida</taxon>
        <taxon>Amphipoda</taxon>
        <taxon>Senticaudata</taxon>
        <taxon>Talitrida</taxon>
        <taxon>Talitroidea</taxon>
        <taxon>Hyalellidae</taxon>
        <taxon>Hyalella</taxon>
    </lineage>
</organism>
<feature type="transmembrane region" description="Helical" evidence="6">
    <location>
        <begin position="554"/>
        <end position="573"/>
    </location>
</feature>
<dbReference type="InterPro" id="IPR005828">
    <property type="entry name" value="MFS_sugar_transport-like"/>
</dbReference>
<dbReference type="Pfam" id="PF00083">
    <property type="entry name" value="Sugar_tr"/>
    <property type="match status" value="1"/>
</dbReference>
<dbReference type="Gene3D" id="1.20.1250.20">
    <property type="entry name" value="MFS general substrate transporter like domains"/>
    <property type="match status" value="1"/>
</dbReference>
<keyword evidence="4 6" id="KW-0472">Membrane</keyword>
<dbReference type="InterPro" id="IPR020846">
    <property type="entry name" value="MFS_dom"/>
</dbReference>
<accession>A0A8B7P162</accession>
<protein>
    <submittedName>
        <fullName evidence="9">Solute carrier family 22 member 15-like</fullName>
    </submittedName>
</protein>
<dbReference type="PROSITE" id="PS50850">
    <property type="entry name" value="MFS"/>
    <property type="match status" value="1"/>
</dbReference>
<dbReference type="PROSITE" id="PS00216">
    <property type="entry name" value="SUGAR_TRANSPORT_1"/>
    <property type="match status" value="1"/>
</dbReference>
<evidence type="ECO:0000256" key="4">
    <source>
        <dbReference type="ARBA" id="ARBA00023136"/>
    </source>
</evidence>
<dbReference type="RefSeq" id="XP_018018816.1">
    <property type="nucleotide sequence ID" value="XM_018163327.2"/>
</dbReference>
<feature type="domain" description="Major facilitator superfamily (MFS) profile" evidence="7">
    <location>
        <begin position="81"/>
        <end position="578"/>
    </location>
</feature>
<dbReference type="AlphaFoldDB" id="A0A8B7P162"/>
<dbReference type="OrthoDB" id="6343530at2759"/>
<feature type="transmembrane region" description="Helical" evidence="6">
    <location>
        <begin position="490"/>
        <end position="513"/>
    </location>
</feature>
<evidence type="ECO:0000256" key="2">
    <source>
        <dbReference type="ARBA" id="ARBA00022692"/>
    </source>
</evidence>
<feature type="transmembrane region" description="Helical" evidence="6">
    <location>
        <begin position="210"/>
        <end position="230"/>
    </location>
</feature>
<dbReference type="SUPFAM" id="SSF103473">
    <property type="entry name" value="MFS general substrate transporter"/>
    <property type="match status" value="1"/>
</dbReference>
<feature type="region of interest" description="Disordered" evidence="5">
    <location>
        <begin position="610"/>
        <end position="632"/>
    </location>
</feature>
<dbReference type="GeneID" id="108675328"/>
<sequence>MKELTIDDVYDSIGHLGFGQALYMLIVCSLGILSPFHMVLNIFTGLEPDFDCIPGSSLNSNDVSNSTSSQGVKINSPEINNGFITILSSTASPMDSKAIAERALLANHSFNITPNDEHKSEITPKRPHTTNAPKVTSTYSILHDRCPDNDPAQCVLLYQSSFKSFAQEWGLVCNKKYAVALVQSMWMGGVLAGALLLAGLPDIYGRFNTLILALIGTTALTGLSSFVQLYTVYVMLRFLGGMLFAIVILASFVFSQEIVGGSKRSLVGMLQTLAFALGIALLPLVASFTSDWRTLTLLASSLGVPVILMLFCLPESPRWLVSCDRTSDAQAVLESMARLNGTQDRLPPQWRLVADCHKTSMPQAQPTKKRSIRKFIGKLEQKGARLLNLEEKRVGLRALVQHGYIVRIVVVQIYSWFVNSAVYYGLTLAASDIGSNVYVSTALSGLVEVPAVIVALPLIERIGRRATLVSSMVCGGVSCLLMLLCRAGSVPYMVLALLGKLCIAASFSIAYIHSGEIFPTCVRNTGLGIVSVAARVGGIICPFLLMLGGLFPDLQYIVLGLLGLTSGLLNLLLPETLGRTMPETVQDVLDLRYEANLDANASKLRYCKLGEDPSSENESDEEVVELDRIGRK</sequence>
<name>A0A8B7P162_HYAAZ</name>
<keyword evidence="8" id="KW-1185">Reference proteome</keyword>
<feature type="transmembrane region" description="Helical" evidence="6">
    <location>
        <begin position="438"/>
        <end position="459"/>
    </location>
</feature>
<feature type="transmembrane region" description="Helical" evidence="6">
    <location>
        <begin position="177"/>
        <end position="198"/>
    </location>
</feature>
<evidence type="ECO:0000256" key="6">
    <source>
        <dbReference type="SAM" id="Phobius"/>
    </source>
</evidence>
<dbReference type="Proteomes" id="UP000694843">
    <property type="component" value="Unplaced"/>
</dbReference>
<dbReference type="GO" id="GO:0016020">
    <property type="term" value="C:membrane"/>
    <property type="evidence" value="ECO:0007669"/>
    <property type="project" value="UniProtKB-SubCell"/>
</dbReference>
<comment type="subcellular location">
    <subcellularLocation>
        <location evidence="1">Membrane</location>
        <topology evidence="1">Multi-pass membrane protein</topology>
    </subcellularLocation>
</comment>
<feature type="transmembrane region" description="Helical" evidence="6">
    <location>
        <begin position="292"/>
        <end position="313"/>
    </location>
</feature>
<evidence type="ECO:0000313" key="8">
    <source>
        <dbReference type="Proteomes" id="UP000694843"/>
    </source>
</evidence>
<feature type="transmembrane region" description="Helical" evidence="6">
    <location>
        <begin position="404"/>
        <end position="426"/>
    </location>
</feature>
<dbReference type="GO" id="GO:0022857">
    <property type="term" value="F:transmembrane transporter activity"/>
    <property type="evidence" value="ECO:0007669"/>
    <property type="project" value="InterPro"/>
</dbReference>
<feature type="compositionally biased region" description="Acidic residues" evidence="5">
    <location>
        <begin position="613"/>
        <end position="624"/>
    </location>
</feature>
<gene>
    <name evidence="9" type="primary">LOC108675328</name>
</gene>
<keyword evidence="3 6" id="KW-1133">Transmembrane helix</keyword>
<evidence type="ECO:0000313" key="9">
    <source>
        <dbReference type="RefSeq" id="XP_018018816.1"/>
    </source>
</evidence>
<evidence type="ECO:0000256" key="1">
    <source>
        <dbReference type="ARBA" id="ARBA00004141"/>
    </source>
</evidence>
<feature type="transmembrane region" description="Helical" evidence="6">
    <location>
        <begin position="266"/>
        <end position="286"/>
    </location>
</feature>
<feature type="transmembrane region" description="Helical" evidence="6">
    <location>
        <begin position="525"/>
        <end position="548"/>
    </location>
</feature>